<reference evidence="2 3" key="1">
    <citation type="submission" date="2019-09" db="EMBL/GenBank/DDBJ databases">
        <title>The hologenome of the rock-dwelling lichen Lasallia pustulata.</title>
        <authorList>
            <person name="Greshake Tzovaras B."/>
            <person name="Segers F."/>
            <person name="Bicker A."/>
            <person name="Dal Grande F."/>
            <person name="Otte J."/>
            <person name="Hankeln T."/>
            <person name="Schmitt I."/>
            <person name="Ebersberger I."/>
        </authorList>
    </citation>
    <scope>NUCLEOTIDE SEQUENCE [LARGE SCALE GENOMIC DNA]</scope>
    <source>
        <strain evidence="2">A1-1</strain>
    </source>
</reference>
<evidence type="ECO:0000313" key="2">
    <source>
        <dbReference type="EMBL" id="KAA6407994.1"/>
    </source>
</evidence>
<evidence type="ECO:0000313" key="3">
    <source>
        <dbReference type="Proteomes" id="UP000324767"/>
    </source>
</evidence>
<comment type="caution">
    <text evidence="2">The sequence shown here is derived from an EMBL/GenBank/DDBJ whole genome shotgun (WGS) entry which is preliminary data.</text>
</comment>
<dbReference type="EMBL" id="VXIT01000015">
    <property type="protein sequence ID" value="KAA6407994.1"/>
    <property type="molecule type" value="Genomic_DNA"/>
</dbReference>
<dbReference type="OrthoDB" id="10466032at2759"/>
<feature type="region of interest" description="Disordered" evidence="1">
    <location>
        <begin position="180"/>
        <end position="208"/>
    </location>
</feature>
<evidence type="ECO:0000256" key="1">
    <source>
        <dbReference type="SAM" id="MobiDB-lite"/>
    </source>
</evidence>
<sequence>MVPPHAFEFRFYPHFAAASSVQSQQCSSQRRSLGSTITFREGSIETDPCDLFEGPAMNAGPPALDDPHPKPTDVENLARIILTFRRQFRYSWEKVVDFVRSIGFVEMGIHEVMGLFARYGHDARMGSRRGVYDTPGIIDGGRYDQPFGGFINAPYNWPRIPQGGRVEQQQPCNPYVGAEDMGRRHSHDSTNATISAPPTPRHRNGIVG</sequence>
<accession>A0A5M8PGU9</accession>
<name>A0A5M8PGU9_9LECA</name>
<organism evidence="2 3">
    <name type="scientific">Lasallia pustulata</name>
    <dbReference type="NCBI Taxonomy" id="136370"/>
    <lineage>
        <taxon>Eukaryota</taxon>
        <taxon>Fungi</taxon>
        <taxon>Dikarya</taxon>
        <taxon>Ascomycota</taxon>
        <taxon>Pezizomycotina</taxon>
        <taxon>Lecanoromycetes</taxon>
        <taxon>OSLEUM clade</taxon>
        <taxon>Umbilicariomycetidae</taxon>
        <taxon>Umbilicariales</taxon>
        <taxon>Umbilicariaceae</taxon>
        <taxon>Lasallia</taxon>
    </lineage>
</organism>
<gene>
    <name evidence="2" type="ORF">FRX48_08345</name>
</gene>
<proteinExistence type="predicted"/>
<protein>
    <submittedName>
        <fullName evidence="2">Uncharacterized protein</fullName>
    </submittedName>
</protein>
<dbReference type="AlphaFoldDB" id="A0A5M8PGU9"/>
<dbReference type="Proteomes" id="UP000324767">
    <property type="component" value="Unassembled WGS sequence"/>
</dbReference>